<dbReference type="AlphaFoldDB" id="A0A8B9W3V4"/>
<keyword evidence="2" id="KW-1185">Reference proteome</keyword>
<dbReference type="Proteomes" id="UP000694549">
    <property type="component" value="Unplaced"/>
</dbReference>
<reference evidence="1" key="2">
    <citation type="submission" date="2025-09" db="UniProtKB">
        <authorList>
            <consortium name="Ensembl"/>
        </authorList>
    </citation>
    <scope>IDENTIFICATION</scope>
</reference>
<dbReference type="Ensembl" id="ENSAZOT00000032370.1">
    <property type="protein sequence ID" value="ENSAZOP00000030253.1"/>
    <property type="gene ID" value="ENSAZOG00000018857.1"/>
</dbReference>
<evidence type="ECO:0000313" key="1">
    <source>
        <dbReference type="Ensembl" id="ENSAZOP00000030253.1"/>
    </source>
</evidence>
<organism evidence="1 2">
    <name type="scientific">Anas zonorhyncha</name>
    <name type="common">Eastern spot-billed duck</name>
    <dbReference type="NCBI Taxonomy" id="75864"/>
    <lineage>
        <taxon>Eukaryota</taxon>
        <taxon>Metazoa</taxon>
        <taxon>Chordata</taxon>
        <taxon>Craniata</taxon>
        <taxon>Vertebrata</taxon>
        <taxon>Euteleostomi</taxon>
        <taxon>Archelosauria</taxon>
        <taxon>Archosauria</taxon>
        <taxon>Dinosauria</taxon>
        <taxon>Saurischia</taxon>
        <taxon>Theropoda</taxon>
        <taxon>Coelurosauria</taxon>
        <taxon>Aves</taxon>
        <taxon>Neognathae</taxon>
        <taxon>Galloanserae</taxon>
        <taxon>Anseriformes</taxon>
        <taxon>Anatidae</taxon>
        <taxon>Anatinae</taxon>
        <taxon>Anas</taxon>
    </lineage>
</organism>
<reference evidence="1" key="1">
    <citation type="submission" date="2025-08" db="UniProtKB">
        <authorList>
            <consortium name="Ensembl"/>
        </authorList>
    </citation>
    <scope>IDENTIFICATION</scope>
</reference>
<evidence type="ECO:0000313" key="2">
    <source>
        <dbReference type="Proteomes" id="UP000694549"/>
    </source>
</evidence>
<name>A0A8B9W3V4_9AVES</name>
<accession>A0A8B9W3V4</accession>
<sequence length="72" mass="8205">KPTLVEAKGLLLPFKSKTNSNPKHIFPFQSLSRFNKPALAVLGQHYCLLIPHFENVIPSVLLYLQTFLLSRE</sequence>
<protein>
    <submittedName>
        <fullName evidence="1">Uncharacterized protein</fullName>
    </submittedName>
</protein>
<proteinExistence type="predicted"/>